<feature type="region of interest" description="Disordered" evidence="1">
    <location>
        <begin position="21"/>
        <end position="47"/>
    </location>
</feature>
<dbReference type="InterPro" id="IPR014917">
    <property type="entry name" value="DUF1800"/>
</dbReference>
<keyword evidence="3" id="KW-1185">Reference proteome</keyword>
<protein>
    <submittedName>
        <fullName evidence="2">DUF1800 domain-containing protein</fullName>
    </submittedName>
</protein>
<proteinExistence type="predicted"/>
<comment type="caution">
    <text evidence="2">The sequence shown here is derived from an EMBL/GenBank/DDBJ whole genome shotgun (WGS) entry which is preliminary data.</text>
</comment>
<feature type="compositionally biased region" description="Pro residues" evidence="1">
    <location>
        <begin position="32"/>
        <end position="41"/>
    </location>
</feature>
<evidence type="ECO:0000256" key="1">
    <source>
        <dbReference type="SAM" id="MobiDB-lite"/>
    </source>
</evidence>
<sequence length="582" mass="65209">MPVTVAARRRMSIDAVLRERYGHDPGRTAMRPAPPLPPPGTGPGDIDNRLRPPVRHLPPAPAWVRAWSRLGYGIFPGAREAFNALGGNDVARYEALVDQQLDWEAIDDSAVEDRLTSAGYTTLGKSLAQLWADHVAADPAWEVRMRPAWESQRAWMVRAAFSRRQLHERMTTFWHDHFHVTGSDYDVGPVFVHHSRDVVRPHALGNFRAMLEAVATSTAMLYYLDNRSNTISGPNENFARELLELHTFGAEHYLGFMNPSEVPPCPEDPSYPVGYTDVDVYETAAAFTGWTLRNGHWQYPAEDDGSFVYRAAWHDAGPKFVLGMYLPPAQPAMKDGRDVLDRIASHPRVARFICRKLVRHFAGDVAPAPLVDSAARLFRTHWQDADQLRIVLRHILRSPDVRAAPQGKHRRPSEVIAAALRANDAAFTLRPAHGRSDDFMWRLGATGHLPFDWPAPNGYPDHADAWSGANSFGMSWRMLSWLTEASDGDVRLLPIVEDSRASVSSWTAANLVDHWCQRLLGRPPAPARLQMLRAFMGQGAPASYVIADSNAWSGNDLRAHYNHDRLRSMVSLLLMSPEFATR</sequence>
<dbReference type="Pfam" id="PF08811">
    <property type="entry name" value="DUF1800"/>
    <property type="match status" value="1"/>
</dbReference>
<organism evidence="2 3">
    <name type="scientific">Luteimonas colneyensis</name>
    <dbReference type="NCBI Taxonomy" id="2762230"/>
    <lineage>
        <taxon>Bacteria</taxon>
        <taxon>Pseudomonadati</taxon>
        <taxon>Pseudomonadota</taxon>
        <taxon>Gammaproteobacteria</taxon>
        <taxon>Lysobacterales</taxon>
        <taxon>Lysobacteraceae</taxon>
        <taxon>Luteimonas</taxon>
    </lineage>
</organism>
<reference evidence="2 3" key="1">
    <citation type="submission" date="2020-08" db="EMBL/GenBank/DDBJ databases">
        <title>A Genomic Blueprint of the Chicken Gut Microbiome.</title>
        <authorList>
            <person name="Gilroy R."/>
            <person name="Ravi A."/>
            <person name="Getino M."/>
            <person name="Pursley I."/>
            <person name="Horton D.L."/>
            <person name="Alikhan N.-F."/>
            <person name="Baker D."/>
            <person name="Gharbi K."/>
            <person name="Hall N."/>
            <person name="Watson M."/>
            <person name="Adriaenssens E.M."/>
            <person name="Foster-Nyarko E."/>
            <person name="Jarju S."/>
            <person name="Secka A."/>
            <person name="Antonio M."/>
            <person name="Oren A."/>
            <person name="Chaudhuri R."/>
            <person name="La Ragione R.M."/>
            <person name="Hildebrand F."/>
            <person name="Pallen M.J."/>
        </authorList>
    </citation>
    <scope>NUCLEOTIDE SEQUENCE [LARGE SCALE GENOMIC DNA]</scope>
    <source>
        <strain evidence="2 3">Sa2BVA3</strain>
    </source>
</reference>
<evidence type="ECO:0000313" key="2">
    <source>
        <dbReference type="EMBL" id="MBD7986752.1"/>
    </source>
</evidence>
<evidence type="ECO:0000313" key="3">
    <source>
        <dbReference type="Proteomes" id="UP000647183"/>
    </source>
</evidence>
<dbReference type="Proteomes" id="UP000647183">
    <property type="component" value="Unassembled WGS sequence"/>
</dbReference>
<dbReference type="EMBL" id="JACSQJ010000001">
    <property type="protein sequence ID" value="MBD7986752.1"/>
    <property type="molecule type" value="Genomic_DNA"/>
</dbReference>
<gene>
    <name evidence="2" type="ORF">H9645_01755</name>
</gene>
<name>A0ABR8UFF6_9GAMM</name>
<accession>A0ABR8UFF6</accession>
<dbReference type="RefSeq" id="WP_191728007.1">
    <property type="nucleotide sequence ID" value="NZ_JACSQJ010000001.1"/>
</dbReference>